<protein>
    <submittedName>
        <fullName evidence="2">Uncharacterized protein</fullName>
    </submittedName>
</protein>
<proteinExistence type="predicted"/>
<dbReference type="RefSeq" id="WP_098152969.1">
    <property type="nucleotide sequence ID" value="NZ_CADEPP010000003.1"/>
</dbReference>
<accession>A0A2A7SHQ8</accession>
<evidence type="ECO:0000313" key="2">
    <source>
        <dbReference type="EMBL" id="PEH43214.1"/>
    </source>
</evidence>
<organism evidence="2 3">
    <name type="scientific">Burkholderia gladioli</name>
    <name type="common">Pseudomonas marginata</name>
    <name type="synonym">Phytomonas marginata</name>
    <dbReference type="NCBI Taxonomy" id="28095"/>
    <lineage>
        <taxon>Bacteria</taxon>
        <taxon>Pseudomonadati</taxon>
        <taxon>Pseudomonadota</taxon>
        <taxon>Betaproteobacteria</taxon>
        <taxon>Burkholderiales</taxon>
        <taxon>Burkholderiaceae</taxon>
        <taxon>Burkholderia</taxon>
    </lineage>
</organism>
<feature type="region of interest" description="Disordered" evidence="1">
    <location>
        <begin position="1"/>
        <end position="36"/>
    </location>
</feature>
<sequence length="125" mass="13503">MPATRNATSTTARTTGRQARPIVSIGPARARQTRSSISLSAPLARDSAPRVLLPVTLEGSADYLCAQRRALLRSPLGVYVSHIDAHRARMAVWFDLARADVSFAIHTLLTTVPDATLGCLRPRLS</sequence>
<dbReference type="EMBL" id="PDDY01000001">
    <property type="protein sequence ID" value="PEH43214.1"/>
    <property type="molecule type" value="Genomic_DNA"/>
</dbReference>
<dbReference type="Proteomes" id="UP000220629">
    <property type="component" value="Unassembled WGS sequence"/>
</dbReference>
<comment type="caution">
    <text evidence="2">The sequence shown here is derived from an EMBL/GenBank/DDBJ whole genome shotgun (WGS) entry which is preliminary data.</text>
</comment>
<evidence type="ECO:0000313" key="3">
    <source>
        <dbReference type="Proteomes" id="UP000220629"/>
    </source>
</evidence>
<feature type="compositionally biased region" description="Low complexity" evidence="1">
    <location>
        <begin position="1"/>
        <end position="20"/>
    </location>
</feature>
<name>A0A2A7SHQ8_BURGA</name>
<reference evidence="3" key="1">
    <citation type="submission" date="2017-09" db="EMBL/GenBank/DDBJ databases">
        <title>FDA dAtabase for Regulatory Grade micrObial Sequences (FDA-ARGOS): Supporting development and validation of Infectious Disease Dx tests.</title>
        <authorList>
            <person name="Minogue T."/>
            <person name="Wolcott M."/>
            <person name="Wasieloski L."/>
            <person name="Aguilar W."/>
            <person name="Moore D."/>
            <person name="Tallon L."/>
            <person name="Sadzewicz L."/>
            <person name="Ott S."/>
            <person name="Zhao X."/>
            <person name="Nagaraj S."/>
            <person name="Vavikolanu K."/>
            <person name="Aluvathingal J."/>
            <person name="Nadendla S."/>
            <person name="Sichtig H."/>
        </authorList>
    </citation>
    <scope>NUCLEOTIDE SEQUENCE [LARGE SCALE GENOMIC DNA]</scope>
    <source>
        <strain evidence="3">FDAARGOS_390</strain>
    </source>
</reference>
<evidence type="ECO:0000256" key="1">
    <source>
        <dbReference type="SAM" id="MobiDB-lite"/>
    </source>
</evidence>
<gene>
    <name evidence="2" type="ORF">CRM94_14235</name>
</gene>
<dbReference type="AlphaFoldDB" id="A0A2A7SHQ8"/>